<proteinExistence type="predicted"/>
<keyword evidence="2" id="KW-1185">Reference proteome</keyword>
<protein>
    <submittedName>
        <fullName evidence="1">SNF1-related protein kinase regulatory subunit beta-1</fullName>
    </submittedName>
</protein>
<evidence type="ECO:0000313" key="1">
    <source>
        <dbReference type="EMBL" id="OMP13161.1"/>
    </source>
</evidence>
<dbReference type="EMBL" id="AWUE01004998">
    <property type="protein sequence ID" value="OMP13161.1"/>
    <property type="molecule type" value="Genomic_DNA"/>
</dbReference>
<accession>A0A1R3L1G2</accession>
<sequence length="87" mass="9022">MLGAGRVVKIVGARGAEARGNGAVQVRNGFDRQVAVDDGGARVFAAQLVDNGGAQEARSRGVTEDAGINVKDLHGVSPRKRWVAAKI</sequence>
<gene>
    <name evidence="1" type="ORF">COLO4_02172</name>
</gene>
<reference evidence="2" key="1">
    <citation type="submission" date="2013-09" db="EMBL/GenBank/DDBJ databases">
        <title>Corchorus olitorius genome sequencing.</title>
        <authorList>
            <person name="Alam M."/>
            <person name="Haque M.S."/>
            <person name="Islam M.S."/>
            <person name="Emdad E.M."/>
            <person name="Islam M.M."/>
            <person name="Ahmed B."/>
            <person name="Halim A."/>
            <person name="Hossen Q.M.M."/>
            <person name="Hossain M.Z."/>
            <person name="Ahmed R."/>
            <person name="Khan M.M."/>
            <person name="Islam R."/>
            <person name="Rashid M.M."/>
            <person name="Khan S.A."/>
            <person name="Rahman M.S."/>
            <person name="Alam M."/>
            <person name="Yahiya A.S."/>
            <person name="Khan M.S."/>
            <person name="Azam M.S."/>
            <person name="Haque T."/>
            <person name="Lashkar M.Z.H."/>
            <person name="Akhand A.I."/>
            <person name="Morshed G."/>
            <person name="Roy S."/>
            <person name="Uddin K.S."/>
            <person name="Rabeya T."/>
            <person name="Hossain A.S."/>
            <person name="Chowdhury A."/>
            <person name="Snigdha A.R."/>
            <person name="Mortoza M.S."/>
            <person name="Matin S.A."/>
            <person name="Hoque S.M.E."/>
            <person name="Islam M.K."/>
            <person name="Roy D.K."/>
            <person name="Haider R."/>
            <person name="Moosa M.M."/>
            <person name="Elias S.M."/>
            <person name="Hasan A.M."/>
            <person name="Jahan S."/>
            <person name="Shafiuddin M."/>
            <person name="Mahmood N."/>
            <person name="Shommy N.S."/>
        </authorList>
    </citation>
    <scope>NUCLEOTIDE SEQUENCE [LARGE SCALE GENOMIC DNA]</scope>
    <source>
        <strain evidence="2">cv. O-4</strain>
    </source>
</reference>
<comment type="caution">
    <text evidence="1">The sequence shown here is derived from an EMBL/GenBank/DDBJ whole genome shotgun (WGS) entry which is preliminary data.</text>
</comment>
<organism evidence="1 2">
    <name type="scientific">Corchorus olitorius</name>
    <dbReference type="NCBI Taxonomy" id="93759"/>
    <lineage>
        <taxon>Eukaryota</taxon>
        <taxon>Viridiplantae</taxon>
        <taxon>Streptophyta</taxon>
        <taxon>Embryophyta</taxon>
        <taxon>Tracheophyta</taxon>
        <taxon>Spermatophyta</taxon>
        <taxon>Magnoliopsida</taxon>
        <taxon>eudicotyledons</taxon>
        <taxon>Gunneridae</taxon>
        <taxon>Pentapetalae</taxon>
        <taxon>rosids</taxon>
        <taxon>malvids</taxon>
        <taxon>Malvales</taxon>
        <taxon>Malvaceae</taxon>
        <taxon>Grewioideae</taxon>
        <taxon>Apeibeae</taxon>
        <taxon>Corchorus</taxon>
    </lineage>
</organism>
<feature type="non-terminal residue" evidence="1">
    <location>
        <position position="87"/>
    </location>
</feature>
<dbReference type="AlphaFoldDB" id="A0A1R3L1G2"/>
<evidence type="ECO:0000313" key="2">
    <source>
        <dbReference type="Proteomes" id="UP000187203"/>
    </source>
</evidence>
<name>A0A1R3L1G2_9ROSI</name>
<dbReference type="Proteomes" id="UP000187203">
    <property type="component" value="Unassembled WGS sequence"/>
</dbReference>